<feature type="compositionally biased region" description="Basic and acidic residues" evidence="7">
    <location>
        <begin position="698"/>
        <end position="710"/>
    </location>
</feature>
<dbReference type="InterPro" id="IPR014014">
    <property type="entry name" value="RNA_helicase_DEAD_Q_motif"/>
</dbReference>
<evidence type="ECO:0000313" key="12">
    <source>
        <dbReference type="Proteomes" id="UP001162131"/>
    </source>
</evidence>
<feature type="domain" description="Helicase C-terminal" evidence="9">
    <location>
        <begin position="313"/>
        <end position="459"/>
    </location>
</feature>
<feature type="compositionally biased region" description="Basic and acidic residues" evidence="7">
    <location>
        <begin position="680"/>
        <end position="689"/>
    </location>
</feature>
<dbReference type="EC" id="3.6.4.13" evidence="1"/>
<dbReference type="SMART" id="SM00490">
    <property type="entry name" value="HELICc"/>
    <property type="match status" value="1"/>
</dbReference>
<evidence type="ECO:0000259" key="9">
    <source>
        <dbReference type="PROSITE" id="PS51194"/>
    </source>
</evidence>
<sequence>MSRNFHHSPPRPSRSYNASTLEKSETVWGTRDGRDGFLDPETLQLAEQLFKEESTCGIHFSDYDNIPIEVSEEMPVLEEFTDVEIHEVLQRNISLMNYKKPTPVQRHAIPISILRRDLMACAQTGSGKTAAFLFPMFAKMLKDGPPEKIRRREAFPIGLVLEPTRELAVQTQREALKFAYKTGIRCVVVHGGKDFYNQENEINRGIDILIATPGRLIDFLERGMIDLAIVRYLILDEGDRMLDMGFEPQIRRILRAMHGNDHETIMCSATFPEEMKAIAATFMKDFVFLAIGRVGSTSENITQTLYHVEDHLKLEFLIRVLQNFQGITLIFLEKKRSVDWLFYELSKRGFICASIHGDKSQGQREKALDDFKRKRVKILVATDVASRGLDIPDIDNVINFDTPNYIDHYVHRIGRTGRIGKSGKAFSFINSRNQSIFRDLMSLLRESNQEIPEWFEDLAAGRMTQDYSEMLPFIEGGTNFYSQGLNPSSYDMPRESRRGRGRGYRGGYDRYYQGERRKYGSPQRTYNRGFYDQYNEEPKNYYENEYSPQRNYDRYERNDEISRGRGRERGRGRGYNRQYQEERRSSPNRNYNTGYYDRPEEERNFYENDYSSQRDYGRYDNTRSDEMWQGRGRGTYRGSYDRQFMDERRNYESSRRNYNREYQDEIPEEPRRYYGSPHQRNYERYESPRRQAPAQRNYQERRYEGSKYENQKPYTLKQPAGDTADYKETSGQGFECEERTKNVQKAEETALPGDGPDPWSSYR</sequence>
<dbReference type="SMART" id="SM00487">
    <property type="entry name" value="DEXDc"/>
    <property type="match status" value="1"/>
</dbReference>
<dbReference type="Proteomes" id="UP001162131">
    <property type="component" value="Unassembled WGS sequence"/>
</dbReference>
<dbReference type="PROSITE" id="PS51195">
    <property type="entry name" value="Q_MOTIF"/>
    <property type="match status" value="1"/>
</dbReference>
<dbReference type="PROSITE" id="PS51192">
    <property type="entry name" value="HELICASE_ATP_BIND_1"/>
    <property type="match status" value="1"/>
</dbReference>
<evidence type="ECO:0000256" key="1">
    <source>
        <dbReference type="ARBA" id="ARBA00012552"/>
    </source>
</evidence>
<evidence type="ECO:0000259" key="8">
    <source>
        <dbReference type="PROSITE" id="PS51192"/>
    </source>
</evidence>
<dbReference type="PANTHER" id="PTHR47958">
    <property type="entry name" value="ATP-DEPENDENT RNA HELICASE DBP3"/>
    <property type="match status" value="1"/>
</dbReference>
<dbReference type="EMBL" id="CAJZBQ010000012">
    <property type="protein sequence ID" value="CAG9314497.1"/>
    <property type="molecule type" value="Genomic_DNA"/>
</dbReference>
<protein>
    <recommendedName>
        <fullName evidence="1">RNA helicase</fullName>
        <ecNumber evidence="1">3.6.4.13</ecNumber>
    </recommendedName>
</protein>
<gene>
    <name evidence="11" type="ORF">BSTOLATCC_MIC11499</name>
</gene>
<dbReference type="CDD" id="cd18787">
    <property type="entry name" value="SF2_C_DEAD"/>
    <property type="match status" value="1"/>
</dbReference>
<dbReference type="InterPro" id="IPR014001">
    <property type="entry name" value="Helicase_ATP-bd"/>
</dbReference>
<accession>A0AAU9IMR1</accession>
<evidence type="ECO:0000256" key="4">
    <source>
        <dbReference type="ARBA" id="ARBA00022806"/>
    </source>
</evidence>
<dbReference type="GO" id="GO:0003676">
    <property type="term" value="F:nucleic acid binding"/>
    <property type="evidence" value="ECO:0007669"/>
    <property type="project" value="InterPro"/>
</dbReference>
<evidence type="ECO:0000259" key="10">
    <source>
        <dbReference type="PROSITE" id="PS51195"/>
    </source>
</evidence>
<dbReference type="GO" id="GO:0003724">
    <property type="term" value="F:RNA helicase activity"/>
    <property type="evidence" value="ECO:0007669"/>
    <property type="project" value="UniProtKB-EC"/>
</dbReference>
<proteinExistence type="predicted"/>
<dbReference type="Pfam" id="PF00270">
    <property type="entry name" value="DEAD"/>
    <property type="match status" value="1"/>
</dbReference>
<dbReference type="AlphaFoldDB" id="A0AAU9IMR1"/>
<dbReference type="PROSITE" id="PS51194">
    <property type="entry name" value="HELICASE_CTER"/>
    <property type="match status" value="1"/>
</dbReference>
<evidence type="ECO:0000256" key="2">
    <source>
        <dbReference type="ARBA" id="ARBA00022741"/>
    </source>
</evidence>
<dbReference type="GO" id="GO:0005524">
    <property type="term" value="F:ATP binding"/>
    <property type="evidence" value="ECO:0007669"/>
    <property type="project" value="UniProtKB-KW"/>
</dbReference>
<dbReference type="FunFam" id="3.40.50.300:FF:000008">
    <property type="entry name" value="ATP-dependent RNA helicase RhlB"/>
    <property type="match status" value="1"/>
</dbReference>
<feature type="short sequence motif" description="Q motif" evidence="6">
    <location>
        <begin position="78"/>
        <end position="106"/>
    </location>
</feature>
<evidence type="ECO:0000313" key="11">
    <source>
        <dbReference type="EMBL" id="CAG9314497.1"/>
    </source>
</evidence>
<evidence type="ECO:0000256" key="6">
    <source>
        <dbReference type="PROSITE-ProRule" id="PRU00552"/>
    </source>
</evidence>
<feature type="compositionally biased region" description="Basic and acidic residues" evidence="7">
    <location>
        <begin position="551"/>
        <end position="571"/>
    </location>
</feature>
<keyword evidence="2" id="KW-0547">Nucleotide-binding</keyword>
<dbReference type="GO" id="GO:0016787">
    <property type="term" value="F:hydrolase activity"/>
    <property type="evidence" value="ECO:0007669"/>
    <property type="project" value="UniProtKB-KW"/>
</dbReference>
<evidence type="ECO:0000256" key="7">
    <source>
        <dbReference type="SAM" id="MobiDB-lite"/>
    </source>
</evidence>
<feature type="domain" description="DEAD-box RNA helicase Q" evidence="10">
    <location>
        <begin position="78"/>
        <end position="106"/>
    </location>
</feature>
<organism evidence="11 12">
    <name type="scientific">Blepharisma stoltei</name>
    <dbReference type="NCBI Taxonomy" id="1481888"/>
    <lineage>
        <taxon>Eukaryota</taxon>
        <taxon>Sar</taxon>
        <taxon>Alveolata</taxon>
        <taxon>Ciliophora</taxon>
        <taxon>Postciliodesmatophora</taxon>
        <taxon>Heterotrichea</taxon>
        <taxon>Heterotrichida</taxon>
        <taxon>Blepharismidae</taxon>
        <taxon>Blepharisma</taxon>
    </lineage>
</organism>
<evidence type="ECO:0000256" key="3">
    <source>
        <dbReference type="ARBA" id="ARBA00022801"/>
    </source>
</evidence>
<keyword evidence="4" id="KW-0347">Helicase</keyword>
<dbReference type="Pfam" id="PF00271">
    <property type="entry name" value="Helicase_C"/>
    <property type="match status" value="1"/>
</dbReference>
<comment type="caution">
    <text evidence="11">The sequence shown here is derived from an EMBL/GenBank/DDBJ whole genome shotgun (WGS) entry which is preliminary data.</text>
</comment>
<keyword evidence="12" id="KW-1185">Reference proteome</keyword>
<evidence type="ECO:0000256" key="5">
    <source>
        <dbReference type="ARBA" id="ARBA00022840"/>
    </source>
</evidence>
<dbReference type="InterPro" id="IPR011545">
    <property type="entry name" value="DEAD/DEAH_box_helicase_dom"/>
</dbReference>
<dbReference type="SUPFAM" id="SSF52540">
    <property type="entry name" value="P-loop containing nucleoside triphosphate hydrolases"/>
    <property type="match status" value="1"/>
</dbReference>
<feature type="region of interest" description="Disordered" evidence="7">
    <location>
        <begin position="1"/>
        <end position="22"/>
    </location>
</feature>
<feature type="region of interest" description="Disordered" evidence="7">
    <location>
        <begin position="484"/>
        <end position="763"/>
    </location>
</feature>
<name>A0AAU9IMR1_9CILI</name>
<feature type="compositionally biased region" description="Basic and acidic residues" evidence="7">
    <location>
        <begin position="736"/>
        <end position="748"/>
    </location>
</feature>
<feature type="domain" description="Helicase ATP-binding" evidence="8">
    <location>
        <begin position="109"/>
        <end position="289"/>
    </location>
</feature>
<keyword evidence="3" id="KW-0378">Hydrolase</keyword>
<keyword evidence="5" id="KW-0067">ATP-binding</keyword>
<feature type="compositionally biased region" description="Basic and acidic residues" evidence="7">
    <location>
        <begin position="597"/>
        <end position="606"/>
    </location>
</feature>
<feature type="compositionally biased region" description="Basic and acidic residues" evidence="7">
    <location>
        <begin position="615"/>
        <end position="628"/>
    </location>
</feature>
<feature type="compositionally biased region" description="Basic and acidic residues" evidence="7">
    <location>
        <begin position="639"/>
        <end position="672"/>
    </location>
</feature>
<dbReference type="Gene3D" id="3.40.50.300">
    <property type="entry name" value="P-loop containing nucleotide triphosphate hydrolases"/>
    <property type="match status" value="2"/>
</dbReference>
<dbReference type="InterPro" id="IPR027417">
    <property type="entry name" value="P-loop_NTPase"/>
</dbReference>
<dbReference type="InterPro" id="IPR001650">
    <property type="entry name" value="Helicase_C-like"/>
</dbReference>
<reference evidence="11" key="1">
    <citation type="submission" date="2021-09" db="EMBL/GenBank/DDBJ databases">
        <authorList>
            <consortium name="AG Swart"/>
            <person name="Singh M."/>
            <person name="Singh A."/>
            <person name="Seah K."/>
            <person name="Emmerich C."/>
        </authorList>
    </citation>
    <scope>NUCLEOTIDE SEQUENCE</scope>
    <source>
        <strain evidence="11">ATCC30299</strain>
    </source>
</reference>